<dbReference type="Proteomes" id="UP000256405">
    <property type="component" value="Unassembled WGS sequence"/>
</dbReference>
<dbReference type="EMBL" id="QUNF01000062">
    <property type="protein sequence ID" value="REG75206.1"/>
    <property type="molecule type" value="Genomic_DNA"/>
</dbReference>
<gene>
    <name evidence="2" type="ORF">C8N25_1623</name>
</gene>
<keyword evidence="3" id="KW-1185">Reference proteome</keyword>
<evidence type="ECO:0000313" key="2">
    <source>
        <dbReference type="EMBL" id="REG75206.1"/>
    </source>
</evidence>
<feature type="compositionally biased region" description="Polar residues" evidence="1">
    <location>
        <begin position="49"/>
        <end position="60"/>
    </location>
</feature>
<proteinExistence type="predicted"/>
<evidence type="ECO:0000256" key="1">
    <source>
        <dbReference type="SAM" id="MobiDB-lite"/>
    </source>
</evidence>
<reference evidence="2 3" key="1">
    <citation type="submission" date="2018-08" db="EMBL/GenBank/DDBJ databases">
        <title>Genomic Encyclopedia of Archaeal and Bacterial Type Strains, Phase II (KMG-II): from individual species to whole genera.</title>
        <authorList>
            <person name="Goeker M."/>
        </authorList>
    </citation>
    <scope>NUCLEOTIDE SEQUENCE [LARGE SCALE GENOMIC DNA]</scope>
    <source>
        <strain evidence="2 3">DSM 15986</strain>
    </source>
</reference>
<feature type="region of interest" description="Disordered" evidence="1">
    <location>
        <begin position="1"/>
        <end position="60"/>
    </location>
</feature>
<sequence length="177" mass="19093">MATGQVVKGGYGEDIDIGSVWSHTEDGGYLSDKKNKKENTGEQNESRGEQTTQNSYSEQSSSIHDTQLDYMFVEYVGANATFYIDGGYSVYKGSDGSWYVSIVASGHTPNSRNGDVYFRGGVSITVDGKVSQLKELHVPTGSVVGPANYPRVFIGGVTMQLPKSGNMQVNLNILASE</sequence>
<organism evidence="2 3">
    <name type="scientific">Algoriphagus antarcticus</name>
    <dbReference type="NCBI Taxonomy" id="238540"/>
    <lineage>
        <taxon>Bacteria</taxon>
        <taxon>Pseudomonadati</taxon>
        <taxon>Bacteroidota</taxon>
        <taxon>Cytophagia</taxon>
        <taxon>Cytophagales</taxon>
        <taxon>Cyclobacteriaceae</taxon>
        <taxon>Algoriphagus</taxon>
    </lineage>
</organism>
<protein>
    <submittedName>
        <fullName evidence="2">Uncharacterized protein</fullName>
    </submittedName>
</protein>
<comment type="caution">
    <text evidence="2">The sequence shown here is derived from an EMBL/GenBank/DDBJ whole genome shotgun (WGS) entry which is preliminary data.</text>
</comment>
<name>A0A3E0D1J5_9BACT</name>
<dbReference type="AlphaFoldDB" id="A0A3E0D1J5"/>
<feature type="compositionally biased region" description="Basic and acidic residues" evidence="1">
    <location>
        <begin position="23"/>
        <end position="48"/>
    </location>
</feature>
<evidence type="ECO:0000313" key="3">
    <source>
        <dbReference type="Proteomes" id="UP000256405"/>
    </source>
</evidence>
<accession>A0A3E0D1J5</accession>